<evidence type="ECO:0000256" key="6">
    <source>
        <dbReference type="ARBA" id="ARBA00022989"/>
    </source>
</evidence>
<evidence type="ECO:0000256" key="4">
    <source>
        <dbReference type="ARBA" id="ARBA00022679"/>
    </source>
</evidence>
<name>A0A7Y9NPW7_9BACT</name>
<feature type="transmembrane region" description="Helical" evidence="8">
    <location>
        <begin position="375"/>
        <end position="395"/>
    </location>
</feature>
<sequence>MFARIRKSAFGPALCGLFLVLAIVVSHPVAEMGLDDDWSYIWSARVLADTGHVVYNGWSAAMLGWQLYLGALFFKIFGFSFFIARVSVLVVAVATIMLAQRLLVRLGVNEWNATVGALMIALSPVFLSVAFSFMSDVPGFFCIVLCFYSCARAIQASTTRKAIGWLVFAALSNAVGGTVRQLAWLGALVMVPSVAWHLRRRAGIPIVAAALWLISVGMIGWSMYWFRHQPYSLTDALVHMPHGRVGGVLKNIVLRNSLAICFFVLPIITAFIVKLPFRDRLTRFEATALLSAFAVVGLLGLIFSKQISFELEFTSSTVINRGLTSGSGILGVQPDVLPYDCRMVLTLLTLAALSGFILFLLNVSKIQRPHWKGKATFTWSSTFAMFGPFTMAYIVLLVTRTNIFDRYLIPLIFVAVVGLLRLYEERVGGRLPLLTVALILMFGTFGVAELHDLYARDRAVLAITNEVLSTGVTRSEIRAGFEYDAWTELENSRYVNDSRLMVPTGAYKIHPMRQGLSPACQSWFSGLMPSLNIHYALAYDQSTCYETSSFAPVSFQAWLPSHNRTLYVQRVP</sequence>
<organism evidence="10 11">
    <name type="scientific">Tunturiibacter lichenicola</name>
    <dbReference type="NCBI Taxonomy" id="2051959"/>
    <lineage>
        <taxon>Bacteria</taxon>
        <taxon>Pseudomonadati</taxon>
        <taxon>Acidobacteriota</taxon>
        <taxon>Terriglobia</taxon>
        <taxon>Terriglobales</taxon>
        <taxon>Acidobacteriaceae</taxon>
        <taxon>Tunturiibacter</taxon>
    </lineage>
</organism>
<keyword evidence="7 8" id="KW-0472">Membrane</keyword>
<dbReference type="Pfam" id="PF13231">
    <property type="entry name" value="PMT_2"/>
    <property type="match status" value="1"/>
</dbReference>
<evidence type="ECO:0000256" key="5">
    <source>
        <dbReference type="ARBA" id="ARBA00022692"/>
    </source>
</evidence>
<feature type="domain" description="Glycosyltransferase RgtA/B/C/D-like" evidence="9">
    <location>
        <begin position="68"/>
        <end position="211"/>
    </location>
</feature>
<evidence type="ECO:0000256" key="2">
    <source>
        <dbReference type="ARBA" id="ARBA00022475"/>
    </source>
</evidence>
<evidence type="ECO:0000256" key="8">
    <source>
        <dbReference type="SAM" id="Phobius"/>
    </source>
</evidence>
<feature type="transmembrane region" description="Helical" evidence="8">
    <location>
        <begin position="111"/>
        <end position="131"/>
    </location>
</feature>
<keyword evidence="4" id="KW-0808">Transferase</keyword>
<keyword evidence="6 8" id="KW-1133">Transmembrane helix</keyword>
<gene>
    <name evidence="10" type="ORF">HDF12_003144</name>
</gene>
<feature type="transmembrane region" description="Helical" evidence="8">
    <location>
        <begin position="182"/>
        <end position="199"/>
    </location>
</feature>
<dbReference type="InterPro" id="IPR038731">
    <property type="entry name" value="RgtA/B/C-like"/>
</dbReference>
<proteinExistence type="predicted"/>
<comment type="subcellular location">
    <subcellularLocation>
        <location evidence="1">Cell membrane</location>
        <topology evidence="1">Multi-pass membrane protein</topology>
    </subcellularLocation>
</comment>
<keyword evidence="2" id="KW-1003">Cell membrane</keyword>
<feature type="transmembrane region" description="Helical" evidence="8">
    <location>
        <begin position="343"/>
        <end position="363"/>
    </location>
</feature>
<feature type="transmembrane region" description="Helical" evidence="8">
    <location>
        <begin position="407"/>
        <end position="424"/>
    </location>
</feature>
<dbReference type="GO" id="GO:0009103">
    <property type="term" value="P:lipopolysaccharide biosynthetic process"/>
    <property type="evidence" value="ECO:0007669"/>
    <property type="project" value="UniProtKB-ARBA"/>
</dbReference>
<accession>A0A7Y9NPW7</accession>
<evidence type="ECO:0000259" key="9">
    <source>
        <dbReference type="Pfam" id="PF13231"/>
    </source>
</evidence>
<protein>
    <recommendedName>
        <fullName evidence="9">Glycosyltransferase RgtA/B/C/D-like domain-containing protein</fullName>
    </recommendedName>
</protein>
<feature type="transmembrane region" description="Helical" evidence="8">
    <location>
        <begin position="206"/>
        <end position="226"/>
    </location>
</feature>
<dbReference type="AlphaFoldDB" id="A0A7Y9NPW7"/>
<keyword evidence="5 8" id="KW-0812">Transmembrane</keyword>
<evidence type="ECO:0000313" key="10">
    <source>
        <dbReference type="EMBL" id="NYF52745.1"/>
    </source>
</evidence>
<feature type="transmembrane region" description="Helical" evidence="8">
    <location>
        <begin position="72"/>
        <end position="99"/>
    </location>
</feature>
<dbReference type="Proteomes" id="UP000534186">
    <property type="component" value="Unassembled WGS sequence"/>
</dbReference>
<evidence type="ECO:0000256" key="7">
    <source>
        <dbReference type="ARBA" id="ARBA00023136"/>
    </source>
</evidence>
<feature type="transmembrane region" description="Helical" evidence="8">
    <location>
        <begin position="257"/>
        <end position="277"/>
    </location>
</feature>
<dbReference type="PANTHER" id="PTHR33908">
    <property type="entry name" value="MANNOSYLTRANSFERASE YKCB-RELATED"/>
    <property type="match status" value="1"/>
</dbReference>
<reference evidence="10 11" key="1">
    <citation type="submission" date="2020-07" db="EMBL/GenBank/DDBJ databases">
        <title>Genomic Encyclopedia of Type Strains, Phase IV (KMG-V): Genome sequencing to study the core and pangenomes of soil and plant-associated prokaryotes.</title>
        <authorList>
            <person name="Whitman W."/>
        </authorList>
    </citation>
    <scope>NUCLEOTIDE SEQUENCE [LARGE SCALE GENOMIC DNA]</scope>
    <source>
        <strain evidence="10 11">M8UP30</strain>
    </source>
</reference>
<evidence type="ECO:0000256" key="3">
    <source>
        <dbReference type="ARBA" id="ARBA00022676"/>
    </source>
</evidence>
<feature type="transmembrane region" description="Helical" evidence="8">
    <location>
        <begin position="137"/>
        <end position="154"/>
    </location>
</feature>
<dbReference type="EMBL" id="JACCCV010000002">
    <property type="protein sequence ID" value="NYF52745.1"/>
    <property type="molecule type" value="Genomic_DNA"/>
</dbReference>
<evidence type="ECO:0000313" key="11">
    <source>
        <dbReference type="Proteomes" id="UP000534186"/>
    </source>
</evidence>
<keyword evidence="3" id="KW-0328">Glycosyltransferase</keyword>
<dbReference type="InterPro" id="IPR050297">
    <property type="entry name" value="LipidA_mod_glycosyltrf_83"/>
</dbReference>
<dbReference type="PANTHER" id="PTHR33908:SF11">
    <property type="entry name" value="MEMBRANE PROTEIN"/>
    <property type="match status" value="1"/>
</dbReference>
<dbReference type="GO" id="GO:0005886">
    <property type="term" value="C:plasma membrane"/>
    <property type="evidence" value="ECO:0007669"/>
    <property type="project" value="UniProtKB-SubCell"/>
</dbReference>
<comment type="caution">
    <text evidence="10">The sequence shown here is derived from an EMBL/GenBank/DDBJ whole genome shotgun (WGS) entry which is preliminary data.</text>
</comment>
<feature type="transmembrane region" description="Helical" evidence="8">
    <location>
        <begin position="431"/>
        <end position="448"/>
    </location>
</feature>
<dbReference type="GO" id="GO:0016763">
    <property type="term" value="F:pentosyltransferase activity"/>
    <property type="evidence" value="ECO:0007669"/>
    <property type="project" value="TreeGrafter"/>
</dbReference>
<evidence type="ECO:0000256" key="1">
    <source>
        <dbReference type="ARBA" id="ARBA00004651"/>
    </source>
</evidence>
<feature type="transmembrane region" description="Helical" evidence="8">
    <location>
        <begin position="284"/>
        <end position="303"/>
    </location>
</feature>